<name>A0A2N5U4Y6_9BASI</name>
<accession>A0A2N5U4Y6</accession>
<protein>
    <submittedName>
        <fullName evidence="1">Uncharacterized protein</fullName>
    </submittedName>
</protein>
<dbReference type="Proteomes" id="UP000235392">
    <property type="component" value="Unassembled WGS sequence"/>
</dbReference>
<reference evidence="1 2" key="1">
    <citation type="submission" date="2017-11" db="EMBL/GenBank/DDBJ databases">
        <title>De novo assembly and phasing of dikaryotic genomes from two isolates of Puccinia coronata f. sp. avenae, the causal agent of oat crown rust.</title>
        <authorList>
            <person name="Miller M.E."/>
            <person name="Zhang Y."/>
            <person name="Omidvar V."/>
            <person name="Sperschneider J."/>
            <person name="Schwessinger B."/>
            <person name="Raley C."/>
            <person name="Palmer J.M."/>
            <person name="Garnica D."/>
            <person name="Upadhyaya N."/>
            <person name="Rathjen J."/>
            <person name="Taylor J.M."/>
            <person name="Park R.F."/>
            <person name="Dodds P.N."/>
            <person name="Hirsch C.D."/>
            <person name="Kianian S.F."/>
            <person name="Figueroa M."/>
        </authorList>
    </citation>
    <scope>NUCLEOTIDE SEQUENCE [LARGE SCALE GENOMIC DNA]</scope>
    <source>
        <strain evidence="1">12SD80</strain>
    </source>
</reference>
<dbReference type="EMBL" id="PGCI01000235">
    <property type="protein sequence ID" value="PLW32782.1"/>
    <property type="molecule type" value="Genomic_DNA"/>
</dbReference>
<comment type="caution">
    <text evidence="1">The sequence shown here is derived from an EMBL/GenBank/DDBJ whole genome shotgun (WGS) entry which is preliminary data.</text>
</comment>
<evidence type="ECO:0000313" key="2">
    <source>
        <dbReference type="Proteomes" id="UP000235392"/>
    </source>
</evidence>
<dbReference type="AlphaFoldDB" id="A0A2N5U4Y6"/>
<sequence>MSDDIWSGTKRRRVYRLSGARESDNECRLCGARESDDDSSVDSWALVKMPGKVKMKAIERTVGIDDKECKFFGARESNDDPSVDCWELVKMPRKVKIKAIERMVGIEFIEAYVDKISMEVFIRGVTVRHISFKATTTVPYDMIFGRLEKFFLSV</sequence>
<gene>
    <name evidence="1" type="ORF">PCASD_13887</name>
</gene>
<evidence type="ECO:0000313" key="1">
    <source>
        <dbReference type="EMBL" id="PLW32782.1"/>
    </source>
</evidence>
<organism evidence="1 2">
    <name type="scientific">Puccinia coronata f. sp. avenae</name>
    <dbReference type="NCBI Taxonomy" id="200324"/>
    <lineage>
        <taxon>Eukaryota</taxon>
        <taxon>Fungi</taxon>
        <taxon>Dikarya</taxon>
        <taxon>Basidiomycota</taxon>
        <taxon>Pucciniomycotina</taxon>
        <taxon>Pucciniomycetes</taxon>
        <taxon>Pucciniales</taxon>
        <taxon>Pucciniaceae</taxon>
        <taxon>Puccinia</taxon>
    </lineage>
</organism>
<proteinExistence type="predicted"/>